<gene>
    <name evidence="2" type="ORF">SAMN05660874_02453</name>
</gene>
<sequence length="93" mass="9859">MLTDDLSREFTPEQRSASPARLLGHLAMTLGFTAVQVWAFFELASLHASGPVLVALVVVMAAAILVIIDAWIDIRGLASAVLRSPADSGGDRN</sequence>
<dbReference type="RefSeq" id="WP_139274054.1">
    <property type="nucleotide sequence ID" value="NZ_FOZX01000003.1"/>
</dbReference>
<feature type="transmembrane region" description="Helical" evidence="1">
    <location>
        <begin position="53"/>
        <end position="72"/>
    </location>
</feature>
<dbReference type="Proteomes" id="UP000198852">
    <property type="component" value="Unassembled WGS sequence"/>
</dbReference>
<evidence type="ECO:0000256" key="1">
    <source>
        <dbReference type="SAM" id="Phobius"/>
    </source>
</evidence>
<dbReference type="OrthoDB" id="3696621at2"/>
<dbReference type="AlphaFoldDB" id="A0A1I6RP75"/>
<keyword evidence="1" id="KW-1133">Transmembrane helix</keyword>
<reference evidence="3" key="1">
    <citation type="submission" date="2016-10" db="EMBL/GenBank/DDBJ databases">
        <authorList>
            <person name="Varghese N."/>
            <person name="Submissions S."/>
        </authorList>
    </citation>
    <scope>NUCLEOTIDE SEQUENCE [LARGE SCALE GENOMIC DNA]</scope>
    <source>
        <strain evidence="3">DSM 44771</strain>
    </source>
</reference>
<dbReference type="EMBL" id="FOZX01000003">
    <property type="protein sequence ID" value="SFS66464.1"/>
    <property type="molecule type" value="Genomic_DNA"/>
</dbReference>
<evidence type="ECO:0000313" key="3">
    <source>
        <dbReference type="Proteomes" id="UP000198852"/>
    </source>
</evidence>
<keyword evidence="1" id="KW-0472">Membrane</keyword>
<feature type="transmembrane region" description="Helical" evidence="1">
    <location>
        <begin position="22"/>
        <end position="41"/>
    </location>
</feature>
<organism evidence="2 3">
    <name type="scientific">Saccharopolyspora flava</name>
    <dbReference type="NCBI Taxonomy" id="95161"/>
    <lineage>
        <taxon>Bacteria</taxon>
        <taxon>Bacillati</taxon>
        <taxon>Actinomycetota</taxon>
        <taxon>Actinomycetes</taxon>
        <taxon>Pseudonocardiales</taxon>
        <taxon>Pseudonocardiaceae</taxon>
        <taxon>Saccharopolyspora</taxon>
    </lineage>
</organism>
<accession>A0A1I6RP75</accession>
<keyword evidence="1" id="KW-0812">Transmembrane</keyword>
<name>A0A1I6RP75_9PSEU</name>
<proteinExistence type="predicted"/>
<evidence type="ECO:0000313" key="2">
    <source>
        <dbReference type="EMBL" id="SFS66464.1"/>
    </source>
</evidence>
<dbReference type="STRING" id="95161.SAMN05660874_02453"/>
<protein>
    <submittedName>
        <fullName evidence="2">Uncharacterized protein</fullName>
    </submittedName>
</protein>
<keyword evidence="3" id="KW-1185">Reference proteome</keyword>